<comment type="caution">
    <text evidence="1">The sequence shown here is derived from an EMBL/GenBank/DDBJ whole genome shotgun (WGS) entry which is preliminary data.</text>
</comment>
<evidence type="ECO:0000313" key="2">
    <source>
        <dbReference type="Proteomes" id="UP000660380"/>
    </source>
</evidence>
<keyword evidence="2" id="KW-1185">Reference proteome</keyword>
<evidence type="ECO:0008006" key="3">
    <source>
        <dbReference type="Google" id="ProtNLM"/>
    </source>
</evidence>
<evidence type="ECO:0000313" key="1">
    <source>
        <dbReference type="EMBL" id="MBD2606367.1"/>
    </source>
</evidence>
<dbReference type="Proteomes" id="UP000660380">
    <property type="component" value="Unassembled WGS sequence"/>
</dbReference>
<dbReference type="EMBL" id="JACJTA010000039">
    <property type="protein sequence ID" value="MBD2606367.1"/>
    <property type="molecule type" value="Genomic_DNA"/>
</dbReference>
<protein>
    <recommendedName>
        <fullName evidence="3">Type I restriction enzyme R protein N-terminal domain-containing protein</fullName>
    </recommendedName>
</protein>
<sequence>MPYSDFNLEKVKQNLQINTIEETDIFAHVPDLECSQLLKEILQYNVAIALASNSEKARSEMIISPILLDLRRLLNNQINLFSGVEFNVDAAQGLNGICDFIITRSPERLIVTAPVIIIVEAKKENIPAGLGQCIAEMVAARILNERAGNEITIYGTVTTGSIWQFLKLEGQVVQIDLSEYYLKDVNKILGILSSAVN</sequence>
<reference evidence="1 2" key="1">
    <citation type="journal article" date="2020" name="ISME J.">
        <title>Comparative genomics reveals insights into cyanobacterial evolution and habitat adaptation.</title>
        <authorList>
            <person name="Chen M.Y."/>
            <person name="Teng W.K."/>
            <person name="Zhao L."/>
            <person name="Hu C.X."/>
            <person name="Zhou Y.K."/>
            <person name="Han B.P."/>
            <person name="Song L.R."/>
            <person name="Shu W.S."/>
        </authorList>
    </citation>
    <scope>NUCLEOTIDE SEQUENCE [LARGE SCALE GENOMIC DNA]</scope>
    <source>
        <strain evidence="1 2">FACHB-248</strain>
    </source>
</reference>
<gene>
    <name evidence="1" type="ORF">H6G81_17975</name>
</gene>
<name>A0ABR8GT26_9CYAN</name>
<proteinExistence type="predicted"/>
<organism evidence="1 2">
    <name type="scientific">Scytonema hofmannii FACHB-248</name>
    <dbReference type="NCBI Taxonomy" id="1842502"/>
    <lineage>
        <taxon>Bacteria</taxon>
        <taxon>Bacillati</taxon>
        <taxon>Cyanobacteriota</taxon>
        <taxon>Cyanophyceae</taxon>
        <taxon>Nostocales</taxon>
        <taxon>Scytonemataceae</taxon>
        <taxon>Scytonema</taxon>
    </lineage>
</organism>
<accession>A0ABR8GT26</accession>
<dbReference type="RefSeq" id="WP_029633683.1">
    <property type="nucleotide sequence ID" value="NZ_JACJTA010000039.1"/>
</dbReference>